<dbReference type="GeneID" id="8444538"/>
<keyword evidence="10" id="KW-1185">Reference proteome</keyword>
<name>C4JZ24_UNCRE</name>
<dbReference type="PANTHER" id="PTHR48122:SF1">
    <property type="entry name" value="CENTROMERE PROTEIN H"/>
    <property type="match status" value="1"/>
</dbReference>
<dbReference type="GO" id="GO:0007052">
    <property type="term" value="P:mitotic spindle organization"/>
    <property type="evidence" value="ECO:0007669"/>
    <property type="project" value="TreeGrafter"/>
</dbReference>
<reference evidence="10" key="1">
    <citation type="journal article" date="2009" name="Genome Res.">
        <title>Comparative genomic analyses of the human fungal pathogens Coccidioides and their relatives.</title>
        <authorList>
            <person name="Sharpton T.J."/>
            <person name="Stajich J.E."/>
            <person name="Rounsley S.D."/>
            <person name="Gardner M.J."/>
            <person name="Wortman J.R."/>
            <person name="Jordar V.S."/>
            <person name="Maiti R."/>
            <person name="Kodira C.D."/>
            <person name="Neafsey D.E."/>
            <person name="Zeng Q."/>
            <person name="Hung C.-Y."/>
            <person name="McMahan C."/>
            <person name="Muszewska A."/>
            <person name="Grynberg M."/>
            <person name="Mandel M.A."/>
            <person name="Kellner E.M."/>
            <person name="Barker B.M."/>
            <person name="Galgiani J.N."/>
            <person name="Orbach M.J."/>
            <person name="Kirkland T.N."/>
            <person name="Cole G.T."/>
            <person name="Henn M.R."/>
            <person name="Birren B.W."/>
            <person name="Taylor J.W."/>
        </authorList>
    </citation>
    <scope>NUCLEOTIDE SEQUENCE [LARGE SCALE GENOMIC DNA]</scope>
    <source>
        <strain evidence="10">UAMH 1704</strain>
    </source>
</reference>
<keyword evidence="5" id="KW-0539">Nucleus</keyword>
<keyword evidence="3" id="KW-0158">Chromosome</keyword>
<dbReference type="PANTHER" id="PTHR48122">
    <property type="entry name" value="CENTROMERE PROTEIN H"/>
    <property type="match status" value="1"/>
</dbReference>
<evidence type="ECO:0000256" key="7">
    <source>
        <dbReference type="ARBA" id="ARBA00025735"/>
    </source>
</evidence>
<dbReference type="GO" id="GO:0005634">
    <property type="term" value="C:nucleus"/>
    <property type="evidence" value="ECO:0007669"/>
    <property type="project" value="UniProtKB-SubCell"/>
</dbReference>
<accession>C4JZ24</accession>
<dbReference type="eggNOG" id="ENOG502S9QV">
    <property type="taxonomic scope" value="Eukaryota"/>
</dbReference>
<dbReference type="GO" id="GO:0007059">
    <property type="term" value="P:chromosome segregation"/>
    <property type="evidence" value="ECO:0007669"/>
    <property type="project" value="TreeGrafter"/>
</dbReference>
<gene>
    <name evidence="9" type="ORF">UREG_07425</name>
</gene>
<keyword evidence="4" id="KW-0995">Kinetochore</keyword>
<evidence type="ECO:0000256" key="3">
    <source>
        <dbReference type="ARBA" id="ARBA00022454"/>
    </source>
</evidence>
<dbReference type="InParanoid" id="C4JZ24"/>
<dbReference type="Proteomes" id="UP000002058">
    <property type="component" value="Unassembled WGS sequence"/>
</dbReference>
<dbReference type="KEGG" id="ure:UREG_07425"/>
<comment type="subcellular location">
    <subcellularLocation>
        <location evidence="2">Chromosome</location>
        <location evidence="2">Centromere</location>
        <location evidence="2">Kinetochore</location>
    </subcellularLocation>
    <subcellularLocation>
        <location evidence="1">Nucleus</location>
    </subcellularLocation>
</comment>
<sequence>MAPGQSDPGGFQSQLTPDERVLAALAASDPRDELSLRERELEILELYDRAYEQQLEEALLLQDPVDVSSDDANAELDKAERELLEARATYSIRRKAIESVLMAEPSIQSIYSTHPSPTERALLPLIHRRDILSLAYENLASINSSCSERLSNAEVDNIQTATENRDLVQSLLELTRGKDEKLQIEDPDLRSELETLERKTKKAKADYVTMKRIISASIVASGIDWASDETLLKLVVDDESDEI</sequence>
<dbReference type="VEuPathDB" id="FungiDB:UREG_07425"/>
<evidence type="ECO:0000256" key="1">
    <source>
        <dbReference type="ARBA" id="ARBA00004123"/>
    </source>
</evidence>
<dbReference type="InterPro" id="IPR040034">
    <property type="entry name" value="CENP-H"/>
</dbReference>
<dbReference type="AlphaFoldDB" id="C4JZ24"/>
<evidence type="ECO:0000313" key="9">
    <source>
        <dbReference type="EMBL" id="EEP82560.1"/>
    </source>
</evidence>
<dbReference type="OrthoDB" id="2274804at2759"/>
<dbReference type="RefSeq" id="XP_002582652.1">
    <property type="nucleotide sequence ID" value="XM_002582606.1"/>
</dbReference>
<evidence type="ECO:0000256" key="2">
    <source>
        <dbReference type="ARBA" id="ARBA00004629"/>
    </source>
</evidence>
<dbReference type="HOGENOM" id="CLU_078299_1_0_1"/>
<evidence type="ECO:0000256" key="5">
    <source>
        <dbReference type="ARBA" id="ARBA00023242"/>
    </source>
</evidence>
<evidence type="ECO:0000313" key="10">
    <source>
        <dbReference type="Proteomes" id="UP000002058"/>
    </source>
</evidence>
<keyword evidence="6" id="KW-0137">Centromere</keyword>
<dbReference type="InterPro" id="IPR008426">
    <property type="entry name" value="CENP-H_C"/>
</dbReference>
<dbReference type="Pfam" id="PF05837">
    <property type="entry name" value="CENP-H"/>
    <property type="match status" value="1"/>
</dbReference>
<organism evidence="9 10">
    <name type="scientific">Uncinocarpus reesii (strain UAMH 1704)</name>
    <dbReference type="NCBI Taxonomy" id="336963"/>
    <lineage>
        <taxon>Eukaryota</taxon>
        <taxon>Fungi</taxon>
        <taxon>Dikarya</taxon>
        <taxon>Ascomycota</taxon>
        <taxon>Pezizomycotina</taxon>
        <taxon>Eurotiomycetes</taxon>
        <taxon>Eurotiomycetidae</taxon>
        <taxon>Onygenales</taxon>
        <taxon>Onygenaceae</taxon>
        <taxon>Uncinocarpus</taxon>
    </lineage>
</organism>
<comment type="similarity">
    <text evidence="7">Belongs to the CENP-H/MCM16 family.</text>
</comment>
<evidence type="ECO:0000256" key="6">
    <source>
        <dbReference type="ARBA" id="ARBA00023328"/>
    </source>
</evidence>
<protein>
    <recommendedName>
        <fullName evidence="8">Centromere protein H C-terminal domain-containing protein</fullName>
    </recommendedName>
</protein>
<dbReference type="GO" id="GO:0051382">
    <property type="term" value="P:kinetochore assembly"/>
    <property type="evidence" value="ECO:0007669"/>
    <property type="project" value="InterPro"/>
</dbReference>
<feature type="domain" description="Centromere protein H C-terminal" evidence="8">
    <location>
        <begin position="42"/>
        <end position="239"/>
    </location>
</feature>
<evidence type="ECO:0000256" key="4">
    <source>
        <dbReference type="ARBA" id="ARBA00022838"/>
    </source>
</evidence>
<evidence type="ECO:0000259" key="8">
    <source>
        <dbReference type="Pfam" id="PF05837"/>
    </source>
</evidence>
<dbReference type="GO" id="GO:0000776">
    <property type="term" value="C:kinetochore"/>
    <property type="evidence" value="ECO:0007669"/>
    <property type="project" value="UniProtKB-KW"/>
</dbReference>
<dbReference type="EMBL" id="CH476619">
    <property type="protein sequence ID" value="EEP82560.1"/>
    <property type="molecule type" value="Genomic_DNA"/>
</dbReference>
<dbReference type="OMA" id="WRVMKGV"/>
<proteinExistence type="inferred from homology"/>
<dbReference type="GO" id="GO:0043515">
    <property type="term" value="F:kinetochore binding"/>
    <property type="evidence" value="ECO:0007669"/>
    <property type="project" value="TreeGrafter"/>
</dbReference>